<evidence type="ECO:0000256" key="5">
    <source>
        <dbReference type="ARBA" id="ARBA00022989"/>
    </source>
</evidence>
<dbReference type="SUPFAM" id="SSF82861">
    <property type="entry name" value="Mechanosensitive channel protein MscS (YggB), transmembrane region"/>
    <property type="match status" value="1"/>
</dbReference>
<dbReference type="InterPro" id="IPR010920">
    <property type="entry name" value="LSM_dom_sf"/>
</dbReference>
<evidence type="ECO:0000256" key="6">
    <source>
        <dbReference type="ARBA" id="ARBA00023136"/>
    </source>
</evidence>
<dbReference type="Pfam" id="PF00924">
    <property type="entry name" value="MS_channel_2nd"/>
    <property type="match status" value="1"/>
</dbReference>
<gene>
    <name evidence="11" type="ORF">GM1_020_00280</name>
</gene>
<dbReference type="Gene3D" id="1.10.287.1260">
    <property type="match status" value="1"/>
</dbReference>
<dbReference type="Gene3D" id="3.30.70.100">
    <property type="match status" value="1"/>
</dbReference>
<evidence type="ECO:0000256" key="7">
    <source>
        <dbReference type="SAM" id="Phobius"/>
    </source>
</evidence>
<dbReference type="AlphaFoldDB" id="M3VG66"/>
<evidence type="ECO:0000313" key="12">
    <source>
        <dbReference type="Proteomes" id="UP000035009"/>
    </source>
</evidence>
<comment type="similarity">
    <text evidence="2">Belongs to the MscS (TC 1.A.23) family.</text>
</comment>
<evidence type="ECO:0000259" key="9">
    <source>
        <dbReference type="Pfam" id="PF21082"/>
    </source>
</evidence>
<dbReference type="InterPro" id="IPR011066">
    <property type="entry name" value="MscS_channel_C_sf"/>
</dbReference>
<dbReference type="Pfam" id="PF21082">
    <property type="entry name" value="MS_channel_3rd"/>
    <property type="match status" value="1"/>
</dbReference>
<dbReference type="InterPro" id="IPR006685">
    <property type="entry name" value="MscS_channel_2nd"/>
</dbReference>
<dbReference type="InterPro" id="IPR023408">
    <property type="entry name" value="MscS_beta-dom_sf"/>
</dbReference>
<feature type="domain" description="Mechanosensitive ion channel transmembrane helices 2/3" evidence="10">
    <location>
        <begin position="107"/>
        <end position="146"/>
    </location>
</feature>
<name>M3VG66_GORML</name>
<dbReference type="Gene3D" id="2.30.30.60">
    <property type="match status" value="1"/>
</dbReference>
<dbReference type="InterPro" id="IPR011014">
    <property type="entry name" value="MscS_channel_TM-2"/>
</dbReference>
<feature type="transmembrane region" description="Helical" evidence="7">
    <location>
        <begin position="101"/>
        <end position="121"/>
    </location>
</feature>
<proteinExistence type="inferred from homology"/>
<dbReference type="PANTHER" id="PTHR30460">
    <property type="entry name" value="MODERATE CONDUCTANCE MECHANOSENSITIVE CHANNEL YBIO"/>
    <property type="match status" value="1"/>
</dbReference>
<keyword evidence="6 7" id="KW-0472">Membrane</keyword>
<dbReference type="GO" id="GO:0008381">
    <property type="term" value="F:mechanosensitive monoatomic ion channel activity"/>
    <property type="evidence" value="ECO:0007669"/>
    <property type="project" value="InterPro"/>
</dbReference>
<evidence type="ECO:0000256" key="1">
    <source>
        <dbReference type="ARBA" id="ARBA00004651"/>
    </source>
</evidence>
<dbReference type="SUPFAM" id="SSF50182">
    <property type="entry name" value="Sm-like ribonucleoproteins"/>
    <property type="match status" value="1"/>
</dbReference>
<evidence type="ECO:0000256" key="4">
    <source>
        <dbReference type="ARBA" id="ARBA00022692"/>
    </source>
</evidence>
<reference evidence="11 12" key="1">
    <citation type="submission" date="2013-02" db="EMBL/GenBank/DDBJ databases">
        <title>Whole genome shotgun sequence of Gordonia malaquae NBRC 108250.</title>
        <authorList>
            <person name="Yoshida I."/>
            <person name="Hosoyama A."/>
            <person name="Tsuchikane K."/>
            <person name="Ando Y."/>
            <person name="Baba S."/>
            <person name="Ohji S."/>
            <person name="Hamada M."/>
            <person name="Tamura T."/>
            <person name="Yamazoe A."/>
            <person name="Yamazaki S."/>
            <person name="Fujita N."/>
        </authorList>
    </citation>
    <scope>NUCLEOTIDE SEQUENCE [LARGE SCALE GENOMIC DNA]</scope>
    <source>
        <strain evidence="11 12">NBRC 108250</strain>
    </source>
</reference>
<dbReference type="GO" id="GO:0005886">
    <property type="term" value="C:plasma membrane"/>
    <property type="evidence" value="ECO:0007669"/>
    <property type="project" value="UniProtKB-SubCell"/>
</dbReference>
<feature type="transmembrane region" description="Helical" evidence="7">
    <location>
        <begin position="127"/>
        <end position="150"/>
    </location>
</feature>
<organism evidence="11 12">
    <name type="scientific">Gordonia malaquae NBRC 108250</name>
    <dbReference type="NCBI Taxonomy" id="1223542"/>
    <lineage>
        <taxon>Bacteria</taxon>
        <taxon>Bacillati</taxon>
        <taxon>Actinomycetota</taxon>
        <taxon>Actinomycetes</taxon>
        <taxon>Mycobacteriales</taxon>
        <taxon>Gordoniaceae</taxon>
        <taxon>Gordonia</taxon>
    </lineage>
</organism>
<keyword evidence="4 7" id="KW-0812">Transmembrane</keyword>
<dbReference type="STRING" id="410332.SAMN04488550_1518"/>
<keyword evidence="12" id="KW-1185">Reference proteome</keyword>
<dbReference type="InterPro" id="IPR045276">
    <property type="entry name" value="YbiO_bact"/>
</dbReference>
<feature type="domain" description="Mechanosensitive ion channel MscS" evidence="8">
    <location>
        <begin position="148"/>
        <end position="209"/>
    </location>
</feature>
<evidence type="ECO:0000259" key="10">
    <source>
        <dbReference type="Pfam" id="PF21088"/>
    </source>
</evidence>
<dbReference type="InterPro" id="IPR049142">
    <property type="entry name" value="MS_channel_1st"/>
</dbReference>
<dbReference type="PANTHER" id="PTHR30460:SF0">
    <property type="entry name" value="MODERATE CONDUCTANCE MECHANOSENSITIVE CHANNEL YBIO"/>
    <property type="match status" value="1"/>
</dbReference>
<comment type="subcellular location">
    <subcellularLocation>
        <location evidence="1">Cell membrane</location>
        <topology evidence="1">Multi-pass membrane protein</topology>
    </subcellularLocation>
</comment>
<dbReference type="SUPFAM" id="SSF82689">
    <property type="entry name" value="Mechanosensitive channel protein MscS (YggB), C-terminal domain"/>
    <property type="match status" value="1"/>
</dbReference>
<keyword evidence="5 7" id="KW-1133">Transmembrane helix</keyword>
<feature type="transmembrane region" description="Helical" evidence="7">
    <location>
        <begin position="35"/>
        <end position="55"/>
    </location>
</feature>
<keyword evidence="3" id="KW-1003">Cell membrane</keyword>
<feature type="domain" description="Mechanosensitive ion channel MscS C-terminal" evidence="9">
    <location>
        <begin position="218"/>
        <end position="304"/>
    </location>
</feature>
<dbReference type="FunFam" id="2.30.30.60:FF:000001">
    <property type="entry name" value="MscS Mechanosensitive ion channel"/>
    <property type="match status" value="1"/>
</dbReference>
<dbReference type="Proteomes" id="UP000035009">
    <property type="component" value="Unassembled WGS sequence"/>
</dbReference>
<sequence>MSRCDIVRTVGTMSTHVIAFEWTEANRAWLIETPVRIACYVVAALVIRWLLFRVIDRATRPRSRTAPDERSGMIKTLRDKTNRTAPRVVARRAQRAKTIGSVLKSTVSVVVVVWLALSILSELDVNIAPFIASAGIIGLAIGFGAQHLVADFVSGVFMMMEDQYGVGDIADFGDVVGEIESVGLRITTVRDMDGTLWYIRNGEIERVGNMSQDFAVARVEVPVATDVDLDRAQDVALAAAVDAAAEGAVVKNVRGEPEMLGVQEVTPSHAELRLTVKTEPGAQWSVQRHLRSRILRAFDTEGIRLPLQPWGAPGASAQA</sequence>
<dbReference type="Pfam" id="PF21088">
    <property type="entry name" value="MS_channel_1st"/>
    <property type="match status" value="1"/>
</dbReference>
<accession>M3VG66</accession>
<dbReference type="eggNOG" id="COG0668">
    <property type="taxonomic scope" value="Bacteria"/>
</dbReference>
<dbReference type="EMBL" id="BAOP01000020">
    <property type="protein sequence ID" value="GAC80664.1"/>
    <property type="molecule type" value="Genomic_DNA"/>
</dbReference>
<evidence type="ECO:0000313" key="11">
    <source>
        <dbReference type="EMBL" id="GAC80664.1"/>
    </source>
</evidence>
<evidence type="ECO:0000256" key="2">
    <source>
        <dbReference type="ARBA" id="ARBA00008017"/>
    </source>
</evidence>
<protein>
    <submittedName>
        <fullName evidence="11">Putative MscS family transporter</fullName>
    </submittedName>
</protein>
<evidence type="ECO:0000259" key="8">
    <source>
        <dbReference type="Pfam" id="PF00924"/>
    </source>
</evidence>
<comment type="caution">
    <text evidence="11">The sequence shown here is derived from an EMBL/GenBank/DDBJ whole genome shotgun (WGS) entry which is preliminary data.</text>
</comment>
<evidence type="ECO:0000256" key="3">
    <source>
        <dbReference type="ARBA" id="ARBA00022475"/>
    </source>
</evidence>
<dbReference type="InterPro" id="IPR049278">
    <property type="entry name" value="MS_channel_C"/>
</dbReference>